<dbReference type="Gene3D" id="3.40.50.300">
    <property type="entry name" value="P-loop containing nucleotide triphosphate hydrolases"/>
    <property type="match status" value="1"/>
</dbReference>
<keyword evidence="2" id="KW-0472">Membrane</keyword>
<dbReference type="InterPro" id="IPR051120">
    <property type="entry name" value="ABC_AA/LPS_Transport"/>
</dbReference>
<accession>A0ABV8RZG0</accession>
<dbReference type="InterPro" id="IPR032823">
    <property type="entry name" value="BCA_ABC_TP_C"/>
</dbReference>
<keyword evidence="4 6" id="KW-0067">ATP-binding</keyword>
<organism evidence="6 7">
    <name type="scientific">Castellaniella hirudinis</name>
    <dbReference type="NCBI Taxonomy" id="1144617"/>
    <lineage>
        <taxon>Bacteria</taxon>
        <taxon>Pseudomonadati</taxon>
        <taxon>Pseudomonadota</taxon>
        <taxon>Betaproteobacteria</taxon>
        <taxon>Burkholderiales</taxon>
        <taxon>Alcaligenaceae</taxon>
        <taxon>Castellaniella</taxon>
    </lineage>
</organism>
<reference evidence="7" key="1">
    <citation type="journal article" date="2019" name="Int. J. Syst. Evol. Microbiol.">
        <title>The Global Catalogue of Microorganisms (GCM) 10K type strain sequencing project: providing services to taxonomists for standard genome sequencing and annotation.</title>
        <authorList>
            <consortium name="The Broad Institute Genomics Platform"/>
            <consortium name="The Broad Institute Genome Sequencing Center for Infectious Disease"/>
            <person name="Wu L."/>
            <person name="Ma J."/>
        </authorList>
    </citation>
    <scope>NUCLEOTIDE SEQUENCE [LARGE SCALE GENOMIC DNA]</scope>
    <source>
        <strain evidence="7">CGMCC 1.19029</strain>
    </source>
</reference>
<sequence>MLEVEHVSKNFGGLAALSDINISVAKGETVGIIGPNGAGKTTAFNIITGTLSPSKGRVLLNGRDITGLRPSDVVKLGLARTFQNATLYPDVNVAENIFRGTLWKLQRNTLLNMLPPTRQYLDKLAEKMQLVDEIIATLELEEYRNVIARELPYGIQKKVGVAIGLATSPEILLMDEPAAGLNSKESREFGRLISKIKQHYGLTVVLVEHHIALVREISSKIIVISQGSVIAEGVPNEVLNDRRVVESYLGGGGWHAEG</sequence>
<evidence type="ECO:0000313" key="6">
    <source>
        <dbReference type="EMBL" id="MFC4298280.1"/>
    </source>
</evidence>
<dbReference type="CDD" id="cd03219">
    <property type="entry name" value="ABC_Mj1267_LivG_branched"/>
    <property type="match status" value="1"/>
</dbReference>
<dbReference type="SUPFAM" id="SSF52540">
    <property type="entry name" value="P-loop containing nucleoside triphosphate hydrolases"/>
    <property type="match status" value="1"/>
</dbReference>
<gene>
    <name evidence="6" type="ORF">ACFO0J_09535</name>
</gene>
<dbReference type="EMBL" id="JBHSDY010000005">
    <property type="protein sequence ID" value="MFC4298280.1"/>
    <property type="molecule type" value="Genomic_DNA"/>
</dbReference>
<evidence type="ECO:0000313" key="7">
    <source>
        <dbReference type="Proteomes" id="UP001595756"/>
    </source>
</evidence>
<evidence type="ECO:0000256" key="2">
    <source>
        <dbReference type="ARBA" id="ARBA00022475"/>
    </source>
</evidence>
<dbReference type="Pfam" id="PF12399">
    <property type="entry name" value="BCA_ABC_TP_C"/>
    <property type="match status" value="1"/>
</dbReference>
<keyword evidence="3" id="KW-0547">Nucleotide-binding</keyword>
<comment type="caution">
    <text evidence="6">The sequence shown here is derived from an EMBL/GenBank/DDBJ whole genome shotgun (WGS) entry which is preliminary data.</text>
</comment>
<dbReference type="InterPro" id="IPR003593">
    <property type="entry name" value="AAA+_ATPase"/>
</dbReference>
<evidence type="ECO:0000259" key="5">
    <source>
        <dbReference type="PROSITE" id="PS50893"/>
    </source>
</evidence>
<evidence type="ECO:0000256" key="4">
    <source>
        <dbReference type="ARBA" id="ARBA00022840"/>
    </source>
</evidence>
<keyword evidence="2" id="KW-1003">Cell membrane</keyword>
<keyword evidence="7" id="KW-1185">Reference proteome</keyword>
<dbReference type="InterPro" id="IPR027417">
    <property type="entry name" value="P-loop_NTPase"/>
</dbReference>
<evidence type="ECO:0000256" key="1">
    <source>
        <dbReference type="ARBA" id="ARBA00022448"/>
    </source>
</evidence>
<feature type="domain" description="ABC transporter" evidence="5">
    <location>
        <begin position="2"/>
        <end position="251"/>
    </location>
</feature>
<dbReference type="Pfam" id="PF00005">
    <property type="entry name" value="ABC_tran"/>
    <property type="match status" value="1"/>
</dbReference>
<name>A0ABV8RZG0_9BURK</name>
<dbReference type="PROSITE" id="PS50893">
    <property type="entry name" value="ABC_TRANSPORTER_2"/>
    <property type="match status" value="1"/>
</dbReference>
<dbReference type="SMART" id="SM00382">
    <property type="entry name" value="AAA"/>
    <property type="match status" value="1"/>
</dbReference>
<dbReference type="PANTHER" id="PTHR45772">
    <property type="entry name" value="CONSERVED COMPONENT OF ABC TRANSPORTER FOR NATURAL AMINO ACIDS-RELATED"/>
    <property type="match status" value="1"/>
</dbReference>
<protein>
    <submittedName>
        <fullName evidence="6">ABC transporter ATP-binding protein</fullName>
    </submittedName>
</protein>
<proteinExistence type="predicted"/>
<keyword evidence="1" id="KW-0813">Transport</keyword>
<dbReference type="GO" id="GO:0005524">
    <property type="term" value="F:ATP binding"/>
    <property type="evidence" value="ECO:0007669"/>
    <property type="project" value="UniProtKB-KW"/>
</dbReference>
<dbReference type="InterPro" id="IPR003439">
    <property type="entry name" value="ABC_transporter-like_ATP-bd"/>
</dbReference>
<dbReference type="Proteomes" id="UP001595756">
    <property type="component" value="Unassembled WGS sequence"/>
</dbReference>
<evidence type="ECO:0000256" key="3">
    <source>
        <dbReference type="ARBA" id="ARBA00022741"/>
    </source>
</evidence>
<dbReference type="RefSeq" id="WP_376812831.1">
    <property type="nucleotide sequence ID" value="NZ_JBHSDY010000005.1"/>
</dbReference>